<evidence type="ECO:0000313" key="2">
    <source>
        <dbReference type="Proteomes" id="UP001231189"/>
    </source>
</evidence>
<name>A0AAD8QXQ5_LOLMU</name>
<accession>A0AAD8QXQ5</accession>
<proteinExistence type="predicted"/>
<comment type="caution">
    <text evidence="1">The sequence shown here is derived from an EMBL/GenBank/DDBJ whole genome shotgun (WGS) entry which is preliminary data.</text>
</comment>
<gene>
    <name evidence="1" type="ORF">QYE76_033988</name>
</gene>
<dbReference type="Proteomes" id="UP001231189">
    <property type="component" value="Unassembled WGS sequence"/>
</dbReference>
<evidence type="ECO:0000313" key="1">
    <source>
        <dbReference type="EMBL" id="KAK1610315.1"/>
    </source>
</evidence>
<dbReference type="EMBL" id="JAUUTY010000007">
    <property type="protein sequence ID" value="KAK1610315.1"/>
    <property type="molecule type" value="Genomic_DNA"/>
</dbReference>
<keyword evidence="2" id="KW-1185">Reference proteome</keyword>
<sequence length="96" mass="10660">MTRWSRCSSACSRVRAAFLRSCSAGKTRVSPPLRIGHGLLLFLGAAFASPQISHQGGRAPLARPRRGQGRRYRRLGLRLELRSAERRTPCGRCILT</sequence>
<reference evidence="1" key="1">
    <citation type="submission" date="2023-07" db="EMBL/GenBank/DDBJ databases">
        <title>A chromosome-level genome assembly of Lolium multiflorum.</title>
        <authorList>
            <person name="Chen Y."/>
            <person name="Copetti D."/>
            <person name="Kolliker R."/>
            <person name="Studer B."/>
        </authorList>
    </citation>
    <scope>NUCLEOTIDE SEQUENCE</scope>
    <source>
        <strain evidence="1">02402/16</strain>
        <tissue evidence="1">Leaf</tissue>
    </source>
</reference>
<protein>
    <submittedName>
        <fullName evidence="1">Uncharacterized protein</fullName>
    </submittedName>
</protein>
<dbReference type="AlphaFoldDB" id="A0AAD8QXQ5"/>
<organism evidence="1 2">
    <name type="scientific">Lolium multiflorum</name>
    <name type="common">Italian ryegrass</name>
    <name type="synonym">Lolium perenne subsp. multiflorum</name>
    <dbReference type="NCBI Taxonomy" id="4521"/>
    <lineage>
        <taxon>Eukaryota</taxon>
        <taxon>Viridiplantae</taxon>
        <taxon>Streptophyta</taxon>
        <taxon>Embryophyta</taxon>
        <taxon>Tracheophyta</taxon>
        <taxon>Spermatophyta</taxon>
        <taxon>Magnoliopsida</taxon>
        <taxon>Liliopsida</taxon>
        <taxon>Poales</taxon>
        <taxon>Poaceae</taxon>
        <taxon>BOP clade</taxon>
        <taxon>Pooideae</taxon>
        <taxon>Poodae</taxon>
        <taxon>Poeae</taxon>
        <taxon>Poeae Chloroplast Group 2 (Poeae type)</taxon>
        <taxon>Loliodinae</taxon>
        <taxon>Loliinae</taxon>
        <taxon>Lolium</taxon>
    </lineage>
</organism>